<dbReference type="SUPFAM" id="SSF54534">
    <property type="entry name" value="FKBP-like"/>
    <property type="match status" value="1"/>
</dbReference>
<feature type="region of interest" description="Disordered" evidence="3">
    <location>
        <begin position="263"/>
        <end position="282"/>
    </location>
</feature>
<comment type="catalytic activity">
    <reaction evidence="2">
        <text>[protein]-peptidylproline (omega=180) = [protein]-peptidylproline (omega=0)</text>
        <dbReference type="Rhea" id="RHEA:16237"/>
        <dbReference type="Rhea" id="RHEA-COMP:10747"/>
        <dbReference type="Rhea" id="RHEA-COMP:10748"/>
        <dbReference type="ChEBI" id="CHEBI:83833"/>
        <dbReference type="ChEBI" id="CHEBI:83834"/>
        <dbReference type="EC" id="5.2.1.8"/>
    </reaction>
</comment>
<dbReference type="PROSITE" id="PS50059">
    <property type="entry name" value="FKBP_PPIASE"/>
    <property type="match status" value="1"/>
</dbReference>
<feature type="domain" description="PPIase FKBP-type" evidence="4">
    <location>
        <begin position="171"/>
        <end position="256"/>
    </location>
</feature>
<feature type="region of interest" description="Disordered" evidence="3">
    <location>
        <begin position="93"/>
        <end position="112"/>
    </location>
</feature>
<dbReference type="InterPro" id="IPR033909">
    <property type="entry name" value="RNR_small"/>
</dbReference>
<dbReference type="EMBL" id="JBBJCI010000035">
    <property type="protein sequence ID" value="KAK7253468.1"/>
    <property type="molecule type" value="Genomic_DNA"/>
</dbReference>
<dbReference type="CDD" id="cd01049">
    <property type="entry name" value="RNRR2"/>
    <property type="match status" value="1"/>
</dbReference>
<evidence type="ECO:0000256" key="3">
    <source>
        <dbReference type="SAM" id="MobiDB-lite"/>
    </source>
</evidence>
<keyword evidence="6" id="KW-1185">Reference proteome</keyword>
<dbReference type="SUPFAM" id="SSF47240">
    <property type="entry name" value="Ferritin-like"/>
    <property type="match status" value="1"/>
</dbReference>
<dbReference type="PANTHER" id="PTHR23409">
    <property type="entry name" value="RIBONUCLEOSIDE-DIPHOSPHATE REDUCTASE SMALL CHAIN"/>
    <property type="match status" value="1"/>
</dbReference>
<evidence type="ECO:0000313" key="5">
    <source>
        <dbReference type="EMBL" id="KAK7253468.1"/>
    </source>
</evidence>
<reference evidence="5 6" key="1">
    <citation type="submission" date="2024-03" db="EMBL/GenBank/DDBJ databases">
        <title>Aureococcus anophagefferens CCMP1851 and Kratosvirus quantuckense: Draft genome of a second virus-susceptible host strain in the model system.</title>
        <authorList>
            <person name="Chase E."/>
            <person name="Truchon A.R."/>
            <person name="Schepens W."/>
            <person name="Wilhelm S.W."/>
        </authorList>
    </citation>
    <scope>NUCLEOTIDE SEQUENCE [LARGE SCALE GENOMIC DNA]</scope>
    <source>
        <strain evidence="5 6">CCMP1851</strain>
    </source>
</reference>
<dbReference type="InterPro" id="IPR009078">
    <property type="entry name" value="Ferritin-like_SF"/>
</dbReference>
<keyword evidence="2" id="KW-0413">Isomerase</keyword>
<accession>A0ABR1GC69</accession>
<dbReference type="InterPro" id="IPR012348">
    <property type="entry name" value="RNR-like"/>
</dbReference>
<keyword evidence="2" id="KW-0697">Rotamase</keyword>
<organism evidence="5 6">
    <name type="scientific">Aureococcus anophagefferens</name>
    <name type="common">Harmful bloom alga</name>
    <dbReference type="NCBI Taxonomy" id="44056"/>
    <lineage>
        <taxon>Eukaryota</taxon>
        <taxon>Sar</taxon>
        <taxon>Stramenopiles</taxon>
        <taxon>Ochrophyta</taxon>
        <taxon>Pelagophyceae</taxon>
        <taxon>Pelagomonadales</taxon>
        <taxon>Pelagomonadaceae</taxon>
        <taxon>Aureococcus</taxon>
    </lineage>
</organism>
<name>A0ABR1GC69_AURAN</name>
<dbReference type="PANTHER" id="PTHR23409:SF18">
    <property type="entry name" value="RIBONUCLEOSIDE-DIPHOSPHATE REDUCTASE SUBUNIT M2"/>
    <property type="match status" value="1"/>
</dbReference>
<gene>
    <name evidence="5" type="primary">RNR2</name>
    <name evidence="5" type="ORF">SO694_00001949</name>
</gene>
<dbReference type="InterPro" id="IPR046357">
    <property type="entry name" value="PPIase_dom_sf"/>
</dbReference>
<evidence type="ECO:0000259" key="4">
    <source>
        <dbReference type="PROSITE" id="PS50059"/>
    </source>
</evidence>
<dbReference type="InterPro" id="IPR001179">
    <property type="entry name" value="PPIase_FKBP_dom"/>
</dbReference>
<dbReference type="Pfam" id="PF00254">
    <property type="entry name" value="FKBP_C"/>
    <property type="match status" value="1"/>
</dbReference>
<feature type="region of interest" description="Disordered" evidence="3">
    <location>
        <begin position="172"/>
        <end position="199"/>
    </location>
</feature>
<comment type="caution">
    <text evidence="5">The sequence shown here is derived from an EMBL/GenBank/DDBJ whole genome shotgun (WGS) entry which is preliminary data.</text>
</comment>
<protein>
    <recommendedName>
        <fullName evidence="2">peptidylprolyl isomerase</fullName>
        <ecNumber evidence="2">5.2.1.8</ecNumber>
    </recommendedName>
</protein>
<dbReference type="Gene3D" id="1.10.620.20">
    <property type="entry name" value="Ribonucleotide Reductase, subunit A"/>
    <property type="match status" value="2"/>
</dbReference>
<dbReference type="Proteomes" id="UP001363151">
    <property type="component" value="Unassembled WGS sequence"/>
</dbReference>
<evidence type="ECO:0000256" key="2">
    <source>
        <dbReference type="PROSITE-ProRule" id="PRU00277"/>
    </source>
</evidence>
<comment type="similarity">
    <text evidence="1">Belongs to the ribonucleoside diphosphate reductase small chain family.</text>
</comment>
<proteinExistence type="inferred from homology"/>
<evidence type="ECO:0000313" key="6">
    <source>
        <dbReference type="Proteomes" id="UP001363151"/>
    </source>
</evidence>
<sequence>MPTEYDTSVTVASAVVMNGLDPDDFNAKTDMKTAFRKTIASIIQSDEICPARRTTTTTCIGEPVATLVRRRRRLLSVSATVDFDMYASVEGSTGAVDGRRRHPRGRGDRARRPCRTVLSSTLTAEAAATGGDASTGFASAAIDVTASTTAISASTVAIVVDTPLPTPNPDGGAVDLPGADAVDAGGVQVERRRRRRRRGGVGGVITGWDQGLLGAALGETRKLDIPAPEGYGARGFPRGASRPSGLFFEIEVLSIKGKGPELRAAASRSSRSRTRGSGPCTSAEASFWTAEEVDLGQDKQHWEQLDEGERYFLSRVLAFFAASDGIVLENLVERFAQEVTLPEARFFYARQGGLGDEVDGAGRALRARLLAFAAVEGVFFSGSFCAIFWLRKRGILPGLGFANELISRDEGLHCDARRALYSRLPGHLRLSDAEATAIISEAVDTEVDFVTDGAWRCRSTARRPLRLHGLISMQGKPSTRQCPAVLAEYQKANVAGDATRATINASSTPTRDRA</sequence>
<evidence type="ECO:0000256" key="1">
    <source>
        <dbReference type="ARBA" id="ARBA00009303"/>
    </source>
</evidence>
<dbReference type="Gene3D" id="3.10.50.40">
    <property type="match status" value="1"/>
</dbReference>
<dbReference type="Pfam" id="PF00268">
    <property type="entry name" value="Ribonuc_red_sm"/>
    <property type="match status" value="2"/>
</dbReference>
<dbReference type="EC" id="5.2.1.8" evidence="2"/>
<dbReference type="InterPro" id="IPR000358">
    <property type="entry name" value="RNR_small_fam"/>
</dbReference>